<dbReference type="Pfam" id="PF00400">
    <property type="entry name" value="WD40"/>
    <property type="match status" value="5"/>
</dbReference>
<dbReference type="PROSITE" id="PS50181">
    <property type="entry name" value="FBOX"/>
    <property type="match status" value="1"/>
</dbReference>
<keyword evidence="1 3" id="KW-0853">WD repeat</keyword>
<dbReference type="SMART" id="SM00320">
    <property type="entry name" value="WD40"/>
    <property type="match status" value="5"/>
</dbReference>
<evidence type="ECO:0000256" key="1">
    <source>
        <dbReference type="ARBA" id="ARBA00022574"/>
    </source>
</evidence>
<dbReference type="PROSITE" id="PS50294">
    <property type="entry name" value="WD_REPEATS_REGION"/>
    <property type="match status" value="5"/>
</dbReference>
<evidence type="ECO:0000313" key="5">
    <source>
        <dbReference type="EMBL" id="KAG1560615.1"/>
    </source>
</evidence>
<dbReference type="InterPro" id="IPR036047">
    <property type="entry name" value="F-box-like_dom_sf"/>
</dbReference>
<protein>
    <recommendedName>
        <fullName evidence="4">F-box domain-containing protein</fullName>
    </recommendedName>
</protein>
<dbReference type="PROSITE" id="PS50082">
    <property type="entry name" value="WD_REPEATS_2"/>
    <property type="match status" value="5"/>
</dbReference>
<feature type="repeat" description="WD" evidence="3">
    <location>
        <begin position="184"/>
        <end position="223"/>
    </location>
</feature>
<dbReference type="InterPro" id="IPR020472">
    <property type="entry name" value="WD40_PAC1"/>
</dbReference>
<reference evidence="5 6" key="1">
    <citation type="journal article" date="2020" name="Microb. Genom.">
        <title>Genetic diversity of clinical and environmental Mucorales isolates obtained from an investigation of mucormycosis cases among solid organ transplant recipients.</title>
        <authorList>
            <person name="Nguyen M.H."/>
            <person name="Kaul D."/>
            <person name="Muto C."/>
            <person name="Cheng S.J."/>
            <person name="Richter R.A."/>
            <person name="Bruno V.M."/>
            <person name="Liu G."/>
            <person name="Beyhan S."/>
            <person name="Sundermann A.J."/>
            <person name="Mounaud S."/>
            <person name="Pasculle A.W."/>
            <person name="Nierman W.C."/>
            <person name="Driscoll E."/>
            <person name="Cumbie R."/>
            <person name="Clancy C.J."/>
            <person name="Dupont C.L."/>
        </authorList>
    </citation>
    <scope>NUCLEOTIDE SEQUENCE [LARGE SCALE GENOMIC DNA]</scope>
    <source>
        <strain evidence="5 6">GL24</strain>
    </source>
</reference>
<dbReference type="InterPro" id="IPR036322">
    <property type="entry name" value="WD40_repeat_dom_sf"/>
</dbReference>
<dbReference type="InterPro" id="IPR019775">
    <property type="entry name" value="WD40_repeat_CS"/>
</dbReference>
<keyword evidence="2" id="KW-0677">Repeat</keyword>
<dbReference type="PROSITE" id="PS00678">
    <property type="entry name" value="WD_REPEATS_1"/>
    <property type="match status" value="2"/>
</dbReference>
<feature type="repeat" description="WD" evidence="3">
    <location>
        <begin position="106"/>
        <end position="145"/>
    </location>
</feature>
<dbReference type="Proteomes" id="UP000740926">
    <property type="component" value="Unassembled WGS sequence"/>
</dbReference>
<dbReference type="CDD" id="cd00200">
    <property type="entry name" value="WD40"/>
    <property type="match status" value="1"/>
</dbReference>
<comment type="caution">
    <text evidence="5">The sequence shown here is derived from an EMBL/GenBank/DDBJ whole genome shotgun (WGS) entry which is preliminary data.</text>
</comment>
<dbReference type="InterPro" id="IPR001680">
    <property type="entry name" value="WD40_rpt"/>
</dbReference>
<evidence type="ECO:0000313" key="6">
    <source>
        <dbReference type="Proteomes" id="UP000740926"/>
    </source>
</evidence>
<feature type="repeat" description="WD" evidence="3">
    <location>
        <begin position="146"/>
        <end position="176"/>
    </location>
</feature>
<dbReference type="SUPFAM" id="SSF50978">
    <property type="entry name" value="WD40 repeat-like"/>
    <property type="match status" value="1"/>
</dbReference>
<dbReference type="EMBL" id="JAANIU010003705">
    <property type="protein sequence ID" value="KAG1560615.1"/>
    <property type="molecule type" value="Genomic_DNA"/>
</dbReference>
<sequence>MTRTIDNRHHDRSRGMRPILFLHLFPYEVTYQILSYLDFETLIHLHTVSKSCYSLARSNETWKRLCLNRFRIGCDALSVTDWQDVYQQHHVLSRRWTKGEASRQSLTGHLDGVYCLQFHQDILVTGSRDRSIKLWDLKSKGCLKTLYGHDGSVLCLRYTDAILVSGSSDTTVIVWDHHRPVQRLYGHTAGVLDVCVDDRFIVSGSKDHTIRVWDRQSAQSVRTIRAHQGPVNAIGLVGDRLVSASGDTMIKMWDVRTGRCLREFAGHTRGLACVKYDGTKIVSGSSDKMIKVWDAEVRQRLIECACID</sequence>
<dbReference type="PANTHER" id="PTHR19848">
    <property type="entry name" value="WD40 REPEAT PROTEIN"/>
    <property type="match status" value="1"/>
</dbReference>
<organism evidence="5 6">
    <name type="scientific">Rhizopus delemar</name>
    <dbReference type="NCBI Taxonomy" id="936053"/>
    <lineage>
        <taxon>Eukaryota</taxon>
        <taxon>Fungi</taxon>
        <taxon>Fungi incertae sedis</taxon>
        <taxon>Mucoromycota</taxon>
        <taxon>Mucoromycotina</taxon>
        <taxon>Mucoromycetes</taxon>
        <taxon>Mucorales</taxon>
        <taxon>Mucorineae</taxon>
        <taxon>Rhizopodaceae</taxon>
        <taxon>Rhizopus</taxon>
    </lineage>
</organism>
<dbReference type="Gene3D" id="1.20.1280.50">
    <property type="match status" value="1"/>
</dbReference>
<dbReference type="SMART" id="SM00256">
    <property type="entry name" value="FBOX"/>
    <property type="match status" value="1"/>
</dbReference>
<gene>
    <name evidence="5" type="ORF">G6F50_012291</name>
</gene>
<dbReference type="InterPro" id="IPR001810">
    <property type="entry name" value="F-box_dom"/>
</dbReference>
<feature type="repeat" description="WD" evidence="3">
    <location>
        <begin position="224"/>
        <end position="263"/>
    </location>
</feature>
<dbReference type="PRINTS" id="PR00320">
    <property type="entry name" value="GPROTEINBRPT"/>
</dbReference>
<dbReference type="SUPFAM" id="SSF81383">
    <property type="entry name" value="F-box domain"/>
    <property type="match status" value="1"/>
</dbReference>
<evidence type="ECO:0000259" key="4">
    <source>
        <dbReference type="PROSITE" id="PS50181"/>
    </source>
</evidence>
<evidence type="ECO:0000256" key="3">
    <source>
        <dbReference type="PROSITE-ProRule" id="PRU00221"/>
    </source>
</evidence>
<evidence type="ECO:0000256" key="2">
    <source>
        <dbReference type="ARBA" id="ARBA00022737"/>
    </source>
</evidence>
<dbReference type="PANTHER" id="PTHR19848:SF8">
    <property type="entry name" value="F-BOX AND WD REPEAT DOMAIN CONTAINING 7"/>
    <property type="match status" value="1"/>
</dbReference>
<name>A0A9P6YRD4_9FUNG</name>
<dbReference type="AlphaFoldDB" id="A0A9P6YRD4"/>
<feature type="repeat" description="WD" evidence="3">
    <location>
        <begin position="264"/>
        <end position="303"/>
    </location>
</feature>
<proteinExistence type="predicted"/>
<keyword evidence="6" id="KW-1185">Reference proteome</keyword>
<dbReference type="Gene3D" id="2.130.10.10">
    <property type="entry name" value="YVTN repeat-like/Quinoprotein amine dehydrogenase"/>
    <property type="match status" value="3"/>
</dbReference>
<dbReference type="InterPro" id="IPR015943">
    <property type="entry name" value="WD40/YVTN_repeat-like_dom_sf"/>
</dbReference>
<feature type="domain" description="F-box" evidence="4">
    <location>
        <begin position="19"/>
        <end position="65"/>
    </location>
</feature>
<accession>A0A9P6YRD4</accession>
<dbReference type="Pfam" id="PF12937">
    <property type="entry name" value="F-box-like"/>
    <property type="match status" value="1"/>
</dbReference>